<evidence type="ECO:0000313" key="2">
    <source>
        <dbReference type="Proteomes" id="UP000814140"/>
    </source>
</evidence>
<reference evidence="1" key="2">
    <citation type="journal article" date="2022" name="New Phytol.">
        <title>Evolutionary transition to the ectomycorrhizal habit in the genomes of a hyperdiverse lineage of mushroom-forming fungi.</title>
        <authorList>
            <person name="Looney B."/>
            <person name="Miyauchi S."/>
            <person name="Morin E."/>
            <person name="Drula E."/>
            <person name="Courty P.E."/>
            <person name="Kohler A."/>
            <person name="Kuo A."/>
            <person name="LaButti K."/>
            <person name="Pangilinan J."/>
            <person name="Lipzen A."/>
            <person name="Riley R."/>
            <person name="Andreopoulos W."/>
            <person name="He G."/>
            <person name="Johnson J."/>
            <person name="Nolan M."/>
            <person name="Tritt A."/>
            <person name="Barry K.W."/>
            <person name="Grigoriev I.V."/>
            <person name="Nagy L.G."/>
            <person name="Hibbett D."/>
            <person name="Henrissat B."/>
            <person name="Matheny P.B."/>
            <person name="Labbe J."/>
            <person name="Martin F.M."/>
        </authorList>
    </citation>
    <scope>NUCLEOTIDE SEQUENCE</scope>
    <source>
        <strain evidence="1">HHB10654</strain>
    </source>
</reference>
<name>A0ACB8SQF2_9AGAM</name>
<protein>
    <submittedName>
        <fullName evidence="1">Uncharacterized protein</fullName>
    </submittedName>
</protein>
<proteinExistence type="predicted"/>
<gene>
    <name evidence="1" type="ORF">BV25DRAFT_1830101</name>
</gene>
<evidence type="ECO:0000313" key="1">
    <source>
        <dbReference type="EMBL" id="KAI0058442.1"/>
    </source>
</evidence>
<sequence length="276" mass="30983">MSSQLPFTFGNSSLSRNPSVVSSTPVPAVSPSFTVVPNQTPSSAIDSPARSRNGTASASGHGSGHTTKNINVKGPAYTLNERFFFKNESVLLLTEDLVEYRLNRHFFRYSCLLSGDKQDDPTTSEIHLKGVSSQELDAFLSIIYPSNYKTPELVTVDEWSSVLRLATRWEFTSIGNLAIQHLSRIASDVDCIVLSRTYAALKPWAVPAYVELCRRETPLTEEEAERLSGRDVLFFYNMRETMRNTTSAISKDETTRRVEDWLRRYEQSPGLVARKT</sequence>
<keyword evidence="2" id="KW-1185">Reference proteome</keyword>
<comment type="caution">
    <text evidence="1">The sequence shown here is derived from an EMBL/GenBank/DDBJ whole genome shotgun (WGS) entry which is preliminary data.</text>
</comment>
<reference evidence="1" key="1">
    <citation type="submission" date="2021-03" db="EMBL/GenBank/DDBJ databases">
        <authorList>
            <consortium name="DOE Joint Genome Institute"/>
            <person name="Ahrendt S."/>
            <person name="Looney B.P."/>
            <person name="Miyauchi S."/>
            <person name="Morin E."/>
            <person name="Drula E."/>
            <person name="Courty P.E."/>
            <person name="Chicoki N."/>
            <person name="Fauchery L."/>
            <person name="Kohler A."/>
            <person name="Kuo A."/>
            <person name="Labutti K."/>
            <person name="Pangilinan J."/>
            <person name="Lipzen A."/>
            <person name="Riley R."/>
            <person name="Andreopoulos W."/>
            <person name="He G."/>
            <person name="Johnson J."/>
            <person name="Barry K.W."/>
            <person name="Grigoriev I.V."/>
            <person name="Nagy L."/>
            <person name="Hibbett D."/>
            <person name="Henrissat B."/>
            <person name="Matheny P.B."/>
            <person name="Labbe J."/>
            <person name="Martin F."/>
        </authorList>
    </citation>
    <scope>NUCLEOTIDE SEQUENCE</scope>
    <source>
        <strain evidence="1">HHB10654</strain>
    </source>
</reference>
<dbReference type="EMBL" id="MU277235">
    <property type="protein sequence ID" value="KAI0058442.1"/>
    <property type="molecule type" value="Genomic_DNA"/>
</dbReference>
<dbReference type="Proteomes" id="UP000814140">
    <property type="component" value="Unassembled WGS sequence"/>
</dbReference>
<accession>A0ACB8SQF2</accession>
<organism evidence="1 2">
    <name type="scientific">Artomyces pyxidatus</name>
    <dbReference type="NCBI Taxonomy" id="48021"/>
    <lineage>
        <taxon>Eukaryota</taxon>
        <taxon>Fungi</taxon>
        <taxon>Dikarya</taxon>
        <taxon>Basidiomycota</taxon>
        <taxon>Agaricomycotina</taxon>
        <taxon>Agaricomycetes</taxon>
        <taxon>Russulales</taxon>
        <taxon>Auriscalpiaceae</taxon>
        <taxon>Artomyces</taxon>
    </lineage>
</organism>